<name>A0A6B3QL29_STRTE</name>
<reference evidence="1 3" key="2">
    <citation type="submission" date="2024-10" db="EMBL/GenBank/DDBJ databases">
        <authorList>
            <person name="Wannawong T."/>
            <person name="Kuncharoen N."/>
            <person name="Mhuantong W."/>
        </authorList>
    </citation>
    <scope>NUCLEOTIDE SEQUENCE [LARGE SCALE GENOMIC DNA]</scope>
    <source>
        <strain evidence="1 3">CALK1-4</strain>
    </source>
</reference>
<organism evidence="2">
    <name type="scientific">Streptomyces tendae</name>
    <dbReference type="NCBI Taxonomy" id="1932"/>
    <lineage>
        <taxon>Bacteria</taxon>
        <taxon>Bacillati</taxon>
        <taxon>Actinomycetota</taxon>
        <taxon>Actinomycetes</taxon>
        <taxon>Kitasatosporales</taxon>
        <taxon>Streptomycetaceae</taxon>
        <taxon>Streptomyces</taxon>
    </lineage>
</organism>
<dbReference type="EMBL" id="JAAIFS010000002">
    <property type="protein sequence ID" value="NEV87015.1"/>
    <property type="molecule type" value="Genomic_DNA"/>
</dbReference>
<dbReference type="Pfam" id="PF10936">
    <property type="entry name" value="DUF2617"/>
    <property type="match status" value="1"/>
</dbReference>
<keyword evidence="3" id="KW-1185">Reference proteome</keyword>
<dbReference type="RefSeq" id="WP_161379204.1">
    <property type="nucleotide sequence ID" value="NZ_JAAIFS010000002.1"/>
</dbReference>
<gene>
    <name evidence="1" type="ORF">ACH3YB_08430</name>
    <name evidence="2" type="ORF">GUR47_10125</name>
</gene>
<accession>A0A6B3QL29</accession>
<protein>
    <submittedName>
        <fullName evidence="2">DUF2617 family protein</fullName>
    </submittedName>
</protein>
<dbReference type="InterPro" id="IPR024486">
    <property type="entry name" value="DUF2617"/>
</dbReference>
<dbReference type="AlphaFoldDB" id="A0A6B3QL29"/>
<reference evidence="2" key="1">
    <citation type="journal article" date="2020" name="Microorganisms">
        <title>Isolation, Genomic and Metabolomic Characterization of Streptomyces tendae VITAKN with Quorum Sensing Inhibitory Activity from Southern India.</title>
        <authorList>
            <person name="Ishaque N.M."/>
            <person name="Burgsdorf I."/>
            <person name="Limlingan Malit J.J."/>
            <person name="Saha S."/>
            <person name="Teta R."/>
            <person name="Ewe D."/>
            <person name="Kannabiran K."/>
            <person name="Hrouzek P."/>
            <person name="Steindler L."/>
            <person name="Costantino V."/>
            <person name="Saurav K."/>
        </authorList>
    </citation>
    <scope>NUCLEOTIDE SEQUENCE</scope>
    <source>
        <strain evidence="2">VITAKN</strain>
    </source>
</reference>
<comment type="caution">
    <text evidence="2">The sequence shown here is derived from an EMBL/GenBank/DDBJ whole genome shotgun (WGS) entry which is preliminary data.</text>
</comment>
<proteinExistence type="predicted"/>
<dbReference type="Proteomes" id="UP001610810">
    <property type="component" value="Unassembled WGS sequence"/>
</dbReference>
<dbReference type="EMBL" id="JBIQWK010000002">
    <property type="protein sequence ID" value="MFI0571660.1"/>
    <property type="molecule type" value="Genomic_DNA"/>
</dbReference>
<evidence type="ECO:0000313" key="3">
    <source>
        <dbReference type="Proteomes" id="UP001610810"/>
    </source>
</evidence>
<evidence type="ECO:0000313" key="1">
    <source>
        <dbReference type="EMBL" id="MFI0571660.1"/>
    </source>
</evidence>
<sequence length="172" mass="18036">MHAVSLQAAFLDTAADQLCFSLDLAELPALAEREVSVGGLAVRLRLLGASHQVFAGPVRETVACLPGAVRGLPATLTRRPAGWTYDFSAVTACLDPGEFSARVADALSRADEAEHSLCGVFPGSPEAVTAVVVEACGEGSGGSDRPGLAWRTWHSYPQDGHIVSTHSRLEAR</sequence>
<evidence type="ECO:0000313" key="2">
    <source>
        <dbReference type="EMBL" id="NEV87015.1"/>
    </source>
</evidence>